<accession>A0A4E0RF86</accession>
<dbReference type="EMBL" id="JSZA02000139">
    <property type="protein sequence ID" value="TGO02416.1"/>
    <property type="molecule type" value="Genomic_DNA"/>
</dbReference>
<proteinExistence type="predicted"/>
<evidence type="ECO:0000313" key="1">
    <source>
        <dbReference type="EMBL" id="TGO02416.1"/>
    </source>
</evidence>
<dbReference type="Proteomes" id="UP000030428">
    <property type="component" value="Unassembled WGS sequence"/>
</dbReference>
<sequence>MPYGKFESVSEVARIFDIEVSGNKPFIDKLKIEIPKSDFKRIEKKLGDDLNFINETTICT</sequence>
<reference evidence="1 2" key="1">
    <citation type="journal article" date="2016" name="Front. Microbiol.">
        <title>Single-Cell (Meta-)Genomics of a Dimorphic Candidatus Thiomargarita nelsonii Reveals Genomic Plasticity.</title>
        <authorList>
            <person name="Flood B.E."/>
            <person name="Fliss P."/>
            <person name="Jones D.S."/>
            <person name="Dick G.J."/>
            <person name="Jain S."/>
            <person name="Kaster A.K."/>
            <person name="Winkel M."/>
            <person name="Mussmann M."/>
            <person name="Bailey J."/>
        </authorList>
    </citation>
    <scope>NUCLEOTIDE SEQUENCE [LARGE SCALE GENOMIC DNA]</scope>
    <source>
        <strain evidence="1">Hydrate Ridge</strain>
    </source>
</reference>
<keyword evidence="2" id="KW-1185">Reference proteome</keyword>
<comment type="caution">
    <text evidence="1">The sequence shown here is derived from an EMBL/GenBank/DDBJ whole genome shotgun (WGS) entry which is preliminary data.</text>
</comment>
<gene>
    <name evidence="1" type="ORF">PN36_25420</name>
</gene>
<name>A0A4E0RF86_9GAMM</name>
<protein>
    <submittedName>
        <fullName evidence="1">Uncharacterized protein</fullName>
    </submittedName>
</protein>
<dbReference type="AlphaFoldDB" id="A0A4E0RF86"/>
<evidence type="ECO:0000313" key="2">
    <source>
        <dbReference type="Proteomes" id="UP000030428"/>
    </source>
</evidence>
<organism evidence="1 2">
    <name type="scientific">Candidatus Thiomargarita nelsonii</name>
    <dbReference type="NCBI Taxonomy" id="1003181"/>
    <lineage>
        <taxon>Bacteria</taxon>
        <taxon>Pseudomonadati</taxon>
        <taxon>Pseudomonadota</taxon>
        <taxon>Gammaproteobacteria</taxon>
        <taxon>Thiotrichales</taxon>
        <taxon>Thiotrichaceae</taxon>
        <taxon>Thiomargarita</taxon>
    </lineage>
</organism>